<dbReference type="InterPro" id="IPR007889">
    <property type="entry name" value="HTH_Psq"/>
</dbReference>
<dbReference type="AlphaFoldDB" id="A0AA39KKX9"/>
<dbReference type="Gene3D" id="1.10.10.60">
    <property type="entry name" value="Homeodomain-like"/>
    <property type="match status" value="1"/>
</dbReference>
<dbReference type="SUPFAM" id="SSF54695">
    <property type="entry name" value="POZ domain"/>
    <property type="match status" value="1"/>
</dbReference>
<feature type="DNA-binding region" description="H-T-H motif" evidence="3">
    <location>
        <begin position="380"/>
        <end position="400"/>
    </location>
</feature>
<dbReference type="InterPro" id="IPR051095">
    <property type="entry name" value="Dros_DevTransReg"/>
</dbReference>
<dbReference type="PANTHER" id="PTHR23110">
    <property type="entry name" value="BTB DOMAIN TRANSCRIPTION FACTOR"/>
    <property type="match status" value="1"/>
</dbReference>
<dbReference type="Proteomes" id="UP001168990">
    <property type="component" value="Unassembled WGS sequence"/>
</dbReference>
<feature type="region of interest" description="Disordered" evidence="4">
    <location>
        <begin position="488"/>
        <end position="520"/>
    </location>
</feature>
<dbReference type="PROSITE" id="PS50960">
    <property type="entry name" value="HTH_PSQ"/>
    <property type="match status" value="1"/>
</dbReference>
<keyword evidence="8" id="KW-1185">Reference proteome</keyword>
<dbReference type="InterPro" id="IPR011333">
    <property type="entry name" value="SKP1/BTB/POZ_sf"/>
</dbReference>
<keyword evidence="3" id="KW-0238">DNA-binding</keyword>
<protein>
    <submittedName>
        <fullName evidence="7">Uncharacterized protein</fullName>
    </submittedName>
</protein>
<feature type="region of interest" description="Disordered" evidence="4">
    <location>
        <begin position="121"/>
        <end position="185"/>
    </location>
</feature>
<evidence type="ECO:0000256" key="4">
    <source>
        <dbReference type="SAM" id="MobiDB-lite"/>
    </source>
</evidence>
<organism evidence="7 8">
    <name type="scientific">Microctonus aethiopoides</name>
    <dbReference type="NCBI Taxonomy" id="144406"/>
    <lineage>
        <taxon>Eukaryota</taxon>
        <taxon>Metazoa</taxon>
        <taxon>Ecdysozoa</taxon>
        <taxon>Arthropoda</taxon>
        <taxon>Hexapoda</taxon>
        <taxon>Insecta</taxon>
        <taxon>Pterygota</taxon>
        <taxon>Neoptera</taxon>
        <taxon>Endopterygota</taxon>
        <taxon>Hymenoptera</taxon>
        <taxon>Apocrita</taxon>
        <taxon>Ichneumonoidea</taxon>
        <taxon>Braconidae</taxon>
        <taxon>Euphorinae</taxon>
        <taxon>Microctonus</taxon>
    </lineage>
</organism>
<feature type="compositionally biased region" description="Basic and acidic residues" evidence="4">
    <location>
        <begin position="302"/>
        <end position="317"/>
    </location>
</feature>
<feature type="domain" description="BTB" evidence="5">
    <location>
        <begin position="34"/>
        <end position="100"/>
    </location>
</feature>
<dbReference type="CDD" id="cd18315">
    <property type="entry name" value="BTB_POZ_BAB-like"/>
    <property type="match status" value="1"/>
</dbReference>
<dbReference type="GO" id="GO:0005634">
    <property type="term" value="C:nucleus"/>
    <property type="evidence" value="ECO:0007669"/>
    <property type="project" value="UniProtKB-SubCell"/>
</dbReference>
<feature type="compositionally biased region" description="Polar residues" evidence="4">
    <location>
        <begin position="165"/>
        <end position="182"/>
    </location>
</feature>
<gene>
    <name evidence="7" type="ORF">PV328_003833</name>
</gene>
<feature type="region of interest" description="Disordered" evidence="4">
    <location>
        <begin position="267"/>
        <end position="351"/>
    </location>
</feature>
<dbReference type="GO" id="GO:0003677">
    <property type="term" value="F:DNA binding"/>
    <property type="evidence" value="ECO:0007669"/>
    <property type="project" value="UniProtKB-UniRule"/>
</dbReference>
<comment type="subcellular location">
    <subcellularLocation>
        <location evidence="1 3">Nucleus</location>
    </subcellularLocation>
</comment>
<dbReference type="PROSITE" id="PS50097">
    <property type="entry name" value="BTB"/>
    <property type="match status" value="1"/>
</dbReference>
<feature type="compositionally biased region" description="Polar residues" evidence="4">
    <location>
        <begin position="122"/>
        <end position="141"/>
    </location>
</feature>
<evidence type="ECO:0000313" key="8">
    <source>
        <dbReference type="Proteomes" id="UP001168990"/>
    </source>
</evidence>
<comment type="caution">
    <text evidence="7">The sequence shown here is derived from an EMBL/GenBank/DDBJ whole genome shotgun (WGS) entry which is preliminary data.</text>
</comment>
<dbReference type="Pfam" id="PF05225">
    <property type="entry name" value="HTH_psq"/>
    <property type="match status" value="1"/>
</dbReference>
<dbReference type="InterPro" id="IPR009057">
    <property type="entry name" value="Homeodomain-like_sf"/>
</dbReference>
<evidence type="ECO:0000259" key="5">
    <source>
        <dbReference type="PROSITE" id="PS50097"/>
    </source>
</evidence>
<name>A0AA39KKX9_9HYME</name>
<evidence type="ECO:0000256" key="3">
    <source>
        <dbReference type="PROSITE-ProRule" id="PRU00320"/>
    </source>
</evidence>
<sequence length="600" mass="67484">MGTSSDQHYCLRWNNHQLNMLTVFDELLQNEAFTDVALGVDEGIFVKCHRMILAACSSYFQKLFVEIPCKNPIIILKDVKYTQIKAILEYMYRGEVSIAQDQLSTLLEIAECLKIKGLVEDNGSSSTSDDVSQTPQTTQYCPETENSSSPPPTITTSTVSSNIPQNSDNGNEHTSPPHSTSAPYHIYGKSPSVPINRTHIEPRLPTPMWNIPFAGHQNLTIAHQTSQSAHQQSFLASHYESIDPHNTKRLPNLPNFLTNRDTPILRGVLGQGHADSSQGMSIPRPDSRDYRSPSNESANDNAEVRRNSMDVSHDRNSMDLSGYNLSPINDERERVRERRRSPKFHEGTKKSQKVEWKRYKQYTKRDIELAIDDVKGGMSALKAAKKHGVPSRTLYDKVKKMGMAHSRRSSNPSSASFPRGIGGNINGNIYASIYNNDSDNLHSNLTRITLESSAALIESALSKNRDNSNDQDAEMDILSRARANSSPILSHSNLSQQQQQLTLPPILPPSQSQHQHDTDNEVEDLSINHFELTANMVDGNELFVFDFCFRKKWNKYNGIHRESLSIGVHMSFIQTGTMQHWWTQGNSNLFKYHSGGSFII</sequence>
<reference evidence="7" key="1">
    <citation type="journal article" date="2023" name="bioRxiv">
        <title>Scaffold-level genome assemblies of two parasitoid biocontrol wasps reveal the parthenogenesis mechanism and an associated novel virus.</title>
        <authorList>
            <person name="Inwood S."/>
            <person name="Skelly J."/>
            <person name="Guhlin J."/>
            <person name="Harrop T."/>
            <person name="Goldson S."/>
            <person name="Dearden P."/>
        </authorList>
    </citation>
    <scope>NUCLEOTIDE SEQUENCE</scope>
    <source>
        <strain evidence="7">Irish</strain>
        <tissue evidence="7">Whole body</tissue>
    </source>
</reference>
<dbReference type="EMBL" id="JAQQBS010001422">
    <property type="protein sequence ID" value="KAK0165308.1"/>
    <property type="molecule type" value="Genomic_DNA"/>
</dbReference>
<evidence type="ECO:0000259" key="6">
    <source>
        <dbReference type="PROSITE" id="PS50960"/>
    </source>
</evidence>
<feature type="domain" description="HTH psq-type" evidence="6">
    <location>
        <begin position="353"/>
        <end position="404"/>
    </location>
</feature>
<accession>A0AA39KKX9</accession>
<feature type="compositionally biased region" description="Low complexity" evidence="4">
    <location>
        <begin position="489"/>
        <end position="513"/>
    </location>
</feature>
<evidence type="ECO:0000313" key="7">
    <source>
        <dbReference type="EMBL" id="KAK0165308.1"/>
    </source>
</evidence>
<dbReference type="Gene3D" id="3.30.710.10">
    <property type="entry name" value="Potassium Channel Kv1.1, Chain A"/>
    <property type="match status" value="1"/>
</dbReference>
<dbReference type="Pfam" id="PF00651">
    <property type="entry name" value="BTB"/>
    <property type="match status" value="1"/>
</dbReference>
<evidence type="ECO:0000256" key="1">
    <source>
        <dbReference type="ARBA" id="ARBA00004123"/>
    </source>
</evidence>
<evidence type="ECO:0000256" key="2">
    <source>
        <dbReference type="ARBA" id="ARBA00023242"/>
    </source>
</evidence>
<dbReference type="GO" id="GO:0006357">
    <property type="term" value="P:regulation of transcription by RNA polymerase II"/>
    <property type="evidence" value="ECO:0007669"/>
    <property type="project" value="TreeGrafter"/>
</dbReference>
<dbReference type="PANTHER" id="PTHR23110:SF109">
    <property type="entry name" value="FI07618P-RELATED"/>
    <property type="match status" value="1"/>
</dbReference>
<reference evidence="7" key="2">
    <citation type="submission" date="2023-03" db="EMBL/GenBank/DDBJ databases">
        <authorList>
            <person name="Inwood S.N."/>
            <person name="Skelly J.G."/>
            <person name="Guhlin J."/>
            <person name="Harrop T.W.R."/>
            <person name="Goldson S.G."/>
            <person name="Dearden P.K."/>
        </authorList>
    </citation>
    <scope>NUCLEOTIDE SEQUENCE</scope>
    <source>
        <strain evidence="7">Irish</strain>
        <tissue evidence="7">Whole body</tissue>
    </source>
</reference>
<dbReference type="SMART" id="SM00225">
    <property type="entry name" value="BTB"/>
    <property type="match status" value="1"/>
</dbReference>
<feature type="compositionally biased region" description="Low complexity" evidence="4">
    <location>
        <begin position="142"/>
        <end position="164"/>
    </location>
</feature>
<proteinExistence type="predicted"/>
<keyword evidence="2 3" id="KW-0539">Nucleus</keyword>
<dbReference type="SUPFAM" id="SSF46689">
    <property type="entry name" value="Homeodomain-like"/>
    <property type="match status" value="1"/>
</dbReference>
<dbReference type="InterPro" id="IPR000210">
    <property type="entry name" value="BTB/POZ_dom"/>
</dbReference>